<dbReference type="SUPFAM" id="SSF90123">
    <property type="entry name" value="ABC transporter transmembrane region"/>
    <property type="match status" value="1"/>
</dbReference>
<comment type="subcellular location">
    <subcellularLocation>
        <location evidence="1">Cell membrane</location>
        <topology evidence="1">Multi-pass membrane protein</topology>
    </subcellularLocation>
</comment>
<feature type="transmembrane region" description="Helical" evidence="9">
    <location>
        <begin position="17"/>
        <end position="43"/>
    </location>
</feature>
<gene>
    <name evidence="12" type="ORF">A6X21_12015</name>
</gene>
<dbReference type="STRING" id="1841610.A6X21_12015"/>
<dbReference type="PROSITE" id="PS50893">
    <property type="entry name" value="ABC_TRANSPORTER_2"/>
    <property type="match status" value="1"/>
</dbReference>
<keyword evidence="2" id="KW-0813">Transport</keyword>
<organism evidence="12 13">
    <name type="scientific">Planctopirus hydrillae</name>
    <dbReference type="NCBI Taxonomy" id="1841610"/>
    <lineage>
        <taxon>Bacteria</taxon>
        <taxon>Pseudomonadati</taxon>
        <taxon>Planctomycetota</taxon>
        <taxon>Planctomycetia</taxon>
        <taxon>Planctomycetales</taxon>
        <taxon>Planctomycetaceae</taxon>
        <taxon>Planctopirus</taxon>
    </lineage>
</organism>
<evidence type="ECO:0000256" key="1">
    <source>
        <dbReference type="ARBA" id="ARBA00004651"/>
    </source>
</evidence>
<evidence type="ECO:0000256" key="4">
    <source>
        <dbReference type="ARBA" id="ARBA00022692"/>
    </source>
</evidence>
<feature type="domain" description="ABC transmembrane type-1" evidence="11">
    <location>
        <begin position="107"/>
        <end position="394"/>
    </location>
</feature>
<dbReference type="Proteomes" id="UP000094828">
    <property type="component" value="Unassembled WGS sequence"/>
</dbReference>
<evidence type="ECO:0000256" key="3">
    <source>
        <dbReference type="ARBA" id="ARBA00022475"/>
    </source>
</evidence>
<dbReference type="Pfam" id="PF00005">
    <property type="entry name" value="ABC_tran"/>
    <property type="match status" value="1"/>
</dbReference>
<name>A0A1C3E5F9_9PLAN</name>
<evidence type="ECO:0000259" key="11">
    <source>
        <dbReference type="PROSITE" id="PS50929"/>
    </source>
</evidence>
<dbReference type="InterPro" id="IPR017871">
    <property type="entry name" value="ABC_transporter-like_CS"/>
</dbReference>
<evidence type="ECO:0000259" key="10">
    <source>
        <dbReference type="PROSITE" id="PS50893"/>
    </source>
</evidence>
<dbReference type="OrthoDB" id="9762778at2"/>
<dbReference type="SMART" id="SM00382">
    <property type="entry name" value="AAA"/>
    <property type="match status" value="1"/>
</dbReference>
<dbReference type="InterPro" id="IPR003439">
    <property type="entry name" value="ABC_transporter-like_ATP-bd"/>
</dbReference>
<keyword evidence="7 9" id="KW-1133">Transmembrane helix</keyword>
<dbReference type="GO" id="GO:0005524">
    <property type="term" value="F:ATP binding"/>
    <property type="evidence" value="ECO:0007669"/>
    <property type="project" value="UniProtKB-KW"/>
</dbReference>
<dbReference type="Gene3D" id="1.20.1560.10">
    <property type="entry name" value="ABC transporter type 1, transmembrane domain"/>
    <property type="match status" value="1"/>
</dbReference>
<evidence type="ECO:0000313" key="13">
    <source>
        <dbReference type="Proteomes" id="UP000094828"/>
    </source>
</evidence>
<keyword evidence="13" id="KW-1185">Reference proteome</keyword>
<dbReference type="InterPro" id="IPR036640">
    <property type="entry name" value="ABC1_TM_sf"/>
</dbReference>
<dbReference type="SUPFAM" id="SSF52540">
    <property type="entry name" value="P-loop containing nucleoside triphosphate hydrolases"/>
    <property type="match status" value="1"/>
</dbReference>
<keyword evidence="8 9" id="KW-0472">Membrane</keyword>
<dbReference type="InterPro" id="IPR003593">
    <property type="entry name" value="AAA+_ATPase"/>
</dbReference>
<feature type="transmembrane region" description="Helical" evidence="9">
    <location>
        <begin position="225"/>
        <end position="254"/>
    </location>
</feature>
<dbReference type="InterPro" id="IPR039421">
    <property type="entry name" value="Type_1_exporter"/>
</dbReference>
<dbReference type="PROSITE" id="PS50929">
    <property type="entry name" value="ABC_TM1F"/>
    <property type="match status" value="1"/>
</dbReference>
<evidence type="ECO:0000256" key="8">
    <source>
        <dbReference type="ARBA" id="ARBA00023136"/>
    </source>
</evidence>
<sequence length="679" mass="76356">MESLNQLAPYLWRVRGYLIGSSIAALLVAIFWSAGLMLSYPLVKVLLQGQSLQAYLTEETQKAETETARHQAEAARVQHQLDQLDPEVSSSEKISLLKSLDRAQRQLASSGWRLMFCTWLTRQLSSWLPEQAFPTLVLLLALLTLVTLAKGLTVYLQENLVGIAVESTMVMLRQRMFQHVLRLDHVTLSLLGTPQLMARFTYDLQQLGTGLTLFGGRLIVEPLKILSVLICCFVVNWRLTTLSLIVVPLGALLFGRYGKKIKKASRKQMESMSRIFTQLEETLRSFRTILAFGLERQRRQSFHREQKVAFEKTMKILRMDALSSPTTEILATLGACIALLPGAYMVLRQKSEIFGIQLSEGPLDIAELALLYTLMGGLLDPARKLAAVYPKFKKSSAACDRVFSLLKTHTRLQQDRQWIPLPRHTQQIEFENITYTHPVAEERNQARPPALDRVSLKIAFGETVAIVGGNGSGKSTLVNLLPRLYDPDFGVLRIDGIDVRHTQLALLRKQIAVVPQETQLFHRTISENLRYGSWDAPADQVTRLAHDFAVDSFASRFPDGLETSVGERGQRLSGGQRQRIALVRALLRDPAILILDEATSAIDRESETQIYEALAHHKQNRTVLIVTHSLTDTLLKIVDRVVVMDHGQIIAHGEHTQLLKTCPIYRNLFAAQREQAHAA</sequence>
<dbReference type="PANTHER" id="PTHR43394:SF1">
    <property type="entry name" value="ATP-BINDING CASSETTE SUB-FAMILY B MEMBER 10, MITOCHONDRIAL"/>
    <property type="match status" value="1"/>
</dbReference>
<feature type="transmembrane region" description="Helical" evidence="9">
    <location>
        <begin position="132"/>
        <end position="152"/>
    </location>
</feature>
<dbReference type="FunFam" id="3.40.50.300:FF:000221">
    <property type="entry name" value="Multidrug ABC transporter ATP-binding protein"/>
    <property type="match status" value="1"/>
</dbReference>
<dbReference type="AlphaFoldDB" id="A0A1C3E5F9"/>
<keyword evidence="5" id="KW-0547">Nucleotide-binding</keyword>
<protein>
    <recommendedName>
        <fullName evidence="14">ABC transporter</fullName>
    </recommendedName>
</protein>
<keyword evidence="6" id="KW-0067">ATP-binding</keyword>
<evidence type="ECO:0000256" key="2">
    <source>
        <dbReference type="ARBA" id="ARBA00022448"/>
    </source>
</evidence>
<dbReference type="PANTHER" id="PTHR43394">
    <property type="entry name" value="ATP-DEPENDENT PERMEASE MDL1, MITOCHONDRIAL"/>
    <property type="match status" value="1"/>
</dbReference>
<evidence type="ECO:0000313" key="12">
    <source>
        <dbReference type="EMBL" id="ODA28443.1"/>
    </source>
</evidence>
<accession>A0A1C3E5F9</accession>
<dbReference type="GO" id="GO:0015421">
    <property type="term" value="F:ABC-type oligopeptide transporter activity"/>
    <property type="evidence" value="ECO:0007669"/>
    <property type="project" value="TreeGrafter"/>
</dbReference>
<comment type="caution">
    <text evidence="12">The sequence shown here is derived from an EMBL/GenBank/DDBJ whole genome shotgun (WGS) entry which is preliminary data.</text>
</comment>
<dbReference type="RefSeq" id="WP_068851518.1">
    <property type="nucleotide sequence ID" value="NZ_LYDR01000152.1"/>
</dbReference>
<keyword evidence="3" id="KW-1003">Cell membrane</keyword>
<evidence type="ECO:0000256" key="6">
    <source>
        <dbReference type="ARBA" id="ARBA00022840"/>
    </source>
</evidence>
<reference evidence="12 13" key="1">
    <citation type="submission" date="2016-05" db="EMBL/GenBank/DDBJ databases">
        <title>Genomic and physiological characterization of Planctopirus sp. isolated from fresh water lake.</title>
        <authorList>
            <person name="Subhash Y."/>
            <person name="Ramana C."/>
        </authorList>
    </citation>
    <scope>NUCLEOTIDE SEQUENCE [LARGE SCALE GENOMIC DNA]</scope>
    <source>
        <strain evidence="12 13">JC280</strain>
    </source>
</reference>
<dbReference type="InterPro" id="IPR011527">
    <property type="entry name" value="ABC1_TM_dom"/>
</dbReference>
<dbReference type="PROSITE" id="PS00211">
    <property type="entry name" value="ABC_TRANSPORTER_1"/>
    <property type="match status" value="1"/>
</dbReference>
<dbReference type="GO" id="GO:0016887">
    <property type="term" value="F:ATP hydrolysis activity"/>
    <property type="evidence" value="ECO:0007669"/>
    <property type="project" value="InterPro"/>
</dbReference>
<dbReference type="Pfam" id="PF00664">
    <property type="entry name" value="ABC_membrane"/>
    <property type="match status" value="1"/>
</dbReference>
<proteinExistence type="predicted"/>
<dbReference type="EMBL" id="LYDR01000152">
    <property type="protein sequence ID" value="ODA28443.1"/>
    <property type="molecule type" value="Genomic_DNA"/>
</dbReference>
<evidence type="ECO:0000256" key="5">
    <source>
        <dbReference type="ARBA" id="ARBA00022741"/>
    </source>
</evidence>
<evidence type="ECO:0000256" key="7">
    <source>
        <dbReference type="ARBA" id="ARBA00022989"/>
    </source>
</evidence>
<keyword evidence="4 9" id="KW-0812">Transmembrane</keyword>
<feature type="domain" description="ABC transporter" evidence="10">
    <location>
        <begin position="428"/>
        <end position="671"/>
    </location>
</feature>
<evidence type="ECO:0008006" key="14">
    <source>
        <dbReference type="Google" id="ProtNLM"/>
    </source>
</evidence>
<evidence type="ECO:0000256" key="9">
    <source>
        <dbReference type="SAM" id="Phobius"/>
    </source>
</evidence>
<dbReference type="Gene3D" id="3.40.50.300">
    <property type="entry name" value="P-loop containing nucleotide triphosphate hydrolases"/>
    <property type="match status" value="1"/>
</dbReference>
<dbReference type="GO" id="GO:0005886">
    <property type="term" value="C:plasma membrane"/>
    <property type="evidence" value="ECO:0007669"/>
    <property type="project" value="UniProtKB-SubCell"/>
</dbReference>
<dbReference type="InterPro" id="IPR027417">
    <property type="entry name" value="P-loop_NTPase"/>
</dbReference>